<organism evidence="2">
    <name type="scientific">Siphoviridae sp. ctvph17</name>
    <dbReference type="NCBI Taxonomy" id="2825724"/>
    <lineage>
        <taxon>Viruses</taxon>
        <taxon>Duplodnaviria</taxon>
        <taxon>Heunggongvirae</taxon>
        <taxon>Uroviricota</taxon>
        <taxon>Caudoviricetes</taxon>
    </lineage>
</organism>
<evidence type="ECO:0000259" key="1">
    <source>
        <dbReference type="Pfam" id="PF06114"/>
    </source>
</evidence>
<name>A0A8S5UJI9_9CAUD</name>
<proteinExistence type="predicted"/>
<reference evidence="2" key="1">
    <citation type="journal article" date="2021" name="Proc. Natl. Acad. Sci. U.S.A.">
        <title>A Catalog of Tens of Thousands of Viruses from Human Metagenomes Reveals Hidden Associations with Chronic Diseases.</title>
        <authorList>
            <person name="Tisza M.J."/>
            <person name="Buck C.B."/>
        </authorList>
    </citation>
    <scope>NUCLEOTIDE SEQUENCE</scope>
    <source>
        <strain evidence="2">Ctvph17</strain>
    </source>
</reference>
<dbReference type="InterPro" id="IPR010359">
    <property type="entry name" value="IrrE_HExxH"/>
</dbReference>
<feature type="domain" description="IrrE N-terminal-like" evidence="1">
    <location>
        <begin position="12"/>
        <end position="113"/>
    </location>
</feature>
<sequence length="138" mass="15434">MNLPIDDLALSMGITVVESRRLDTSYNAVFYRPGLTVYVRTGLDPVTRACAVAHELGHAYYAHDCSTPQAEREADEWAADHLLNEAAVQRVAYETEFEPAAIAAELGVTPHMLKTWWRLYIAGRTTRRCSLSLQKQPA</sequence>
<protein>
    <submittedName>
        <fullName evidence="2">IrrE protein</fullName>
    </submittedName>
</protein>
<evidence type="ECO:0000313" key="2">
    <source>
        <dbReference type="EMBL" id="DAF94639.1"/>
    </source>
</evidence>
<accession>A0A8S5UJI9</accession>
<dbReference type="EMBL" id="BK016095">
    <property type="protein sequence ID" value="DAF94639.1"/>
    <property type="molecule type" value="Genomic_DNA"/>
</dbReference>
<dbReference type="Pfam" id="PF06114">
    <property type="entry name" value="Peptidase_M78"/>
    <property type="match status" value="1"/>
</dbReference>